<dbReference type="NCBIfam" id="TIGR03033">
    <property type="entry name" value="phage_rel_nuc"/>
    <property type="match status" value="1"/>
</dbReference>
<dbReference type="AlphaFoldDB" id="A0A6P2CHH1"/>
<gene>
    <name evidence="2" type="ORF">DW322_11140</name>
</gene>
<dbReference type="InterPro" id="IPR019080">
    <property type="entry name" value="YqaJ_viral_recombinase"/>
</dbReference>
<dbReference type="Pfam" id="PF09588">
    <property type="entry name" value="YqaJ"/>
    <property type="match status" value="1"/>
</dbReference>
<dbReference type="InterPro" id="IPR017482">
    <property type="entry name" value="Lambda-type_endonuclease"/>
</dbReference>
<evidence type="ECO:0000259" key="1">
    <source>
        <dbReference type="Pfam" id="PF09588"/>
    </source>
</evidence>
<evidence type="ECO:0000313" key="2">
    <source>
        <dbReference type="EMBL" id="TXG90666.1"/>
    </source>
</evidence>
<organism evidence="2 3">
    <name type="scientific">Rhodococcus rhodnii</name>
    <dbReference type="NCBI Taxonomy" id="38312"/>
    <lineage>
        <taxon>Bacteria</taxon>
        <taxon>Bacillati</taxon>
        <taxon>Actinomycetota</taxon>
        <taxon>Actinomycetes</taxon>
        <taxon>Mycobacteriales</taxon>
        <taxon>Nocardiaceae</taxon>
        <taxon>Rhodococcus</taxon>
    </lineage>
</organism>
<dbReference type="EMBL" id="QRCM01000001">
    <property type="protein sequence ID" value="TXG90666.1"/>
    <property type="molecule type" value="Genomic_DNA"/>
</dbReference>
<dbReference type="RefSeq" id="WP_040772183.1">
    <property type="nucleotide sequence ID" value="NZ_QRCM01000001.1"/>
</dbReference>
<dbReference type="SUPFAM" id="SSF52980">
    <property type="entry name" value="Restriction endonuclease-like"/>
    <property type="match status" value="1"/>
</dbReference>
<accession>A0A6P2CHH1</accession>
<dbReference type="InterPro" id="IPR011335">
    <property type="entry name" value="Restrct_endonuc-II-like"/>
</dbReference>
<dbReference type="Gene3D" id="3.90.320.10">
    <property type="match status" value="1"/>
</dbReference>
<dbReference type="InterPro" id="IPR011604">
    <property type="entry name" value="PDDEXK-like_dom_sf"/>
</dbReference>
<feature type="domain" description="YqaJ viral recombinase" evidence="1">
    <location>
        <begin position="15"/>
        <end position="148"/>
    </location>
</feature>
<dbReference type="Proteomes" id="UP000471120">
    <property type="component" value="Unassembled WGS sequence"/>
</dbReference>
<reference evidence="2 3" key="1">
    <citation type="submission" date="2018-07" db="EMBL/GenBank/DDBJ databases">
        <title>Genome sequence of Rhodococcus rhodnii ATCC 35071 from Rhodnius prolixus.</title>
        <authorList>
            <person name="Patel V."/>
            <person name="Vogel K.J."/>
        </authorList>
    </citation>
    <scope>NUCLEOTIDE SEQUENCE [LARGE SCALE GENOMIC DNA]</scope>
    <source>
        <strain evidence="2 3">ATCC 35071</strain>
    </source>
</reference>
<sequence length="296" mass="33234">MSVSLAPGSPEWARTITASKIPAILGVSRFQSQFSLWHEMAGNYRREISDEKRDLFDYGHAVELAAAHYWKSKNPGWRLSPGERQFTRDDLPFANAATIDRQATRGRARRVVEIKTARSLEEWGDDGTGEVPADYAAQVIWQQYITGWHDRADLVLWPQYGMPRIYHVEYDAPIADVIVQRAAAWHQSLIDGTPPLLDDTIATYETVRALHPDIDADTETEIDLTLAVDYLAATAELRDLEAHVRGLKSRVLDRMGNTQHATSHGHRIASRRPTRGNSIALYAAKTTPELIQEPAA</sequence>
<protein>
    <recommendedName>
        <fullName evidence="1">YqaJ viral recombinase domain-containing protein</fullName>
    </recommendedName>
</protein>
<comment type="caution">
    <text evidence="2">The sequence shown here is derived from an EMBL/GenBank/DDBJ whole genome shotgun (WGS) entry which is preliminary data.</text>
</comment>
<proteinExistence type="predicted"/>
<name>A0A6P2CHH1_9NOCA</name>
<evidence type="ECO:0000313" key="3">
    <source>
        <dbReference type="Proteomes" id="UP000471120"/>
    </source>
</evidence>